<dbReference type="EMBL" id="WTPW01000694">
    <property type="protein sequence ID" value="KAF0488031.1"/>
    <property type="molecule type" value="Genomic_DNA"/>
</dbReference>
<evidence type="ECO:0000313" key="4">
    <source>
        <dbReference type="EMBL" id="KAF0488031.1"/>
    </source>
</evidence>
<feature type="domain" description="AMP-dependent synthetase/ligase" evidence="3">
    <location>
        <begin position="29"/>
        <end position="408"/>
    </location>
</feature>
<comment type="similarity">
    <text evidence="1">Belongs to the ATP-dependent AMP-binding enzyme family.</text>
</comment>
<name>A0A8H4EI63_GIGMA</name>
<dbReference type="AlphaFoldDB" id="A0A8H4EI63"/>
<dbReference type="Gene3D" id="3.40.50.980">
    <property type="match status" value="2"/>
</dbReference>
<keyword evidence="5" id="KW-1185">Reference proteome</keyword>
<organism evidence="4 5">
    <name type="scientific">Gigaspora margarita</name>
    <dbReference type="NCBI Taxonomy" id="4874"/>
    <lineage>
        <taxon>Eukaryota</taxon>
        <taxon>Fungi</taxon>
        <taxon>Fungi incertae sedis</taxon>
        <taxon>Mucoromycota</taxon>
        <taxon>Glomeromycotina</taxon>
        <taxon>Glomeromycetes</taxon>
        <taxon>Diversisporales</taxon>
        <taxon>Gigasporaceae</taxon>
        <taxon>Gigaspora</taxon>
    </lineage>
</organism>
<dbReference type="Pfam" id="PF00501">
    <property type="entry name" value="AMP-binding"/>
    <property type="match status" value="1"/>
</dbReference>
<gene>
    <name evidence="4" type="ORF">F8M41_022425</name>
</gene>
<evidence type="ECO:0000259" key="3">
    <source>
        <dbReference type="Pfam" id="PF00501"/>
    </source>
</evidence>
<evidence type="ECO:0000313" key="5">
    <source>
        <dbReference type="Proteomes" id="UP000439903"/>
    </source>
</evidence>
<dbReference type="PANTHER" id="PTHR24096:SF149">
    <property type="entry name" value="AMP-BINDING DOMAIN-CONTAINING PROTEIN-RELATED"/>
    <property type="match status" value="1"/>
</dbReference>
<dbReference type="OrthoDB" id="10253115at2759"/>
<dbReference type="Gene3D" id="2.30.38.10">
    <property type="entry name" value="Luciferase, Domain 3"/>
    <property type="match status" value="1"/>
</dbReference>
<dbReference type="InterPro" id="IPR000873">
    <property type="entry name" value="AMP-dep_synth/lig_dom"/>
</dbReference>
<dbReference type="SUPFAM" id="SSF56801">
    <property type="entry name" value="Acetyl-CoA synthetase-like"/>
    <property type="match status" value="1"/>
</dbReference>
<dbReference type="Proteomes" id="UP000439903">
    <property type="component" value="Unassembled WGS sequence"/>
</dbReference>
<dbReference type="PANTHER" id="PTHR24096">
    <property type="entry name" value="LONG-CHAIN-FATTY-ACID--COA LIGASE"/>
    <property type="match status" value="1"/>
</dbReference>
<proteinExistence type="inferred from homology"/>
<protein>
    <submittedName>
        <fullName evidence="4">Acetyl-CoA synthetase-like protein</fullName>
    </submittedName>
</protein>
<dbReference type="GO" id="GO:0016405">
    <property type="term" value="F:CoA-ligase activity"/>
    <property type="evidence" value="ECO:0007669"/>
    <property type="project" value="TreeGrafter"/>
</dbReference>
<keyword evidence="2" id="KW-0436">Ligase</keyword>
<evidence type="ECO:0000256" key="1">
    <source>
        <dbReference type="ARBA" id="ARBA00006432"/>
    </source>
</evidence>
<evidence type="ECO:0000256" key="2">
    <source>
        <dbReference type="ARBA" id="ARBA00022598"/>
    </source>
</evidence>
<reference evidence="4 5" key="1">
    <citation type="journal article" date="2019" name="Environ. Microbiol.">
        <title>At the nexus of three kingdoms: the genome of the mycorrhizal fungus Gigaspora margarita provides insights into plant, endobacterial and fungal interactions.</title>
        <authorList>
            <person name="Venice F."/>
            <person name="Ghignone S."/>
            <person name="Salvioli di Fossalunga A."/>
            <person name="Amselem J."/>
            <person name="Novero M."/>
            <person name="Xianan X."/>
            <person name="Sedzielewska Toro K."/>
            <person name="Morin E."/>
            <person name="Lipzen A."/>
            <person name="Grigoriev I.V."/>
            <person name="Henrissat B."/>
            <person name="Martin F.M."/>
            <person name="Bonfante P."/>
        </authorList>
    </citation>
    <scope>NUCLEOTIDE SEQUENCE [LARGE SCALE GENOMIC DNA]</scope>
    <source>
        <strain evidence="4 5">BEG34</strain>
    </source>
</reference>
<comment type="caution">
    <text evidence="4">The sequence shown here is derived from an EMBL/GenBank/DDBJ whole genome shotgun (WGS) entry which is preliminary data.</text>
</comment>
<accession>A0A8H4EI63</accession>
<sequence>MVFTSRFTEIKIPQDGIYKYVTSNPNNIPDDKIIFIDGVNNKNLTFGRFKNESRKFAALLKNRIGFKQGDVLMILSPNHIDYPIVLLGTNAAGGIVTLANPNNTPSELRHQLIDSKASVLITHQNSLDVVVQVSKEAKIPVFNIFLFGDEELNGCKPFRPELIDEHEIEPVDYSLEESISTVAYLCYTSGTTGMQKGVQLTHMNVVSNLAQIASFEKDLNSQSIIMGVLPFFHSYALTCVVHATLLHGATTVILPSFNAKTFCHCIRKYKIDYIHIVPQAIFELVKDQSLEHDFSSVKTVVSSTAPLSNQLIQEFYKCFKVQIKQAYGLTETSPVLIYSDSKNIVSGSIGFLLPNIKAKILSTEDGRGSYLHLLHLNMDKSYMYIIELGPNEYGELCVSGPNIMKGYLKDVKDIEQPFDENGFFHTGDLVSIDEKGIPTHLFTNIYLLTFIINL</sequence>